<evidence type="ECO:0000256" key="12">
    <source>
        <dbReference type="ARBA" id="ARBA00048418"/>
    </source>
</evidence>
<comment type="cofactor">
    <cofactor evidence="1">
        <name>Mg(2+)</name>
        <dbReference type="ChEBI" id="CHEBI:18420"/>
    </cofactor>
</comment>
<evidence type="ECO:0000256" key="7">
    <source>
        <dbReference type="ARBA" id="ARBA00022723"/>
    </source>
</evidence>
<evidence type="ECO:0000256" key="3">
    <source>
        <dbReference type="ARBA" id="ARBA00021330"/>
    </source>
</evidence>
<evidence type="ECO:0000256" key="10">
    <source>
        <dbReference type="ARBA" id="ARBA00023158"/>
    </source>
</evidence>
<keyword evidence="8" id="KW-0460">Magnesium</keyword>
<evidence type="ECO:0000256" key="9">
    <source>
        <dbReference type="ARBA" id="ARBA00022884"/>
    </source>
</evidence>
<accession>A0AAQ3PNS6</accession>
<dbReference type="EMBL" id="CP144745">
    <property type="protein sequence ID" value="WVZ50271.1"/>
    <property type="molecule type" value="Genomic_DNA"/>
</dbReference>
<protein>
    <recommendedName>
        <fullName evidence="3">Small RNA 2'-O-methyltransferase</fullName>
        <ecNumber evidence="11">2.1.1.386</ecNumber>
    </recommendedName>
</protein>
<sequence length="384" mass="42654">MCISVYGKTTVTDSEICSAVGPLSMDTSKKQLEGTATLTCVEGPDSGVFPSHGSLFEFEIGTGAVSNQLESCVTQLSVNQTALFVAELPSRHLILAAPSEFLREISNISRGAHVHTLNILVENCFLEFSAKVLQVTEPLEDRMEKALLSPPLSKQRVEFAVRHINELRATTLLHFQADFGCGSGSLVDSLLEHPTTLEKLSLHQKLSNKSLTQTTVRSAVLYDGSITNYDSRLYDFDTCLEASLFGNVILSSLRPTVLIVSTLNYEYNPILQRSAMPNKDDEADKNAGPYKFQNHDHKFEWIRAQFQCWATDLAVKHNYSGVGGSGEEPGYASQIAVFRRMVRDQEPMCLDEVQDRMSFSGNGLTRPYPCDSMQWERSSTLMFL</sequence>
<dbReference type="AlphaFoldDB" id="A0AAQ3PNS6"/>
<dbReference type="InterPro" id="IPR029063">
    <property type="entry name" value="SAM-dependent_MTases_sf"/>
</dbReference>
<name>A0AAQ3PNS6_PASNO</name>
<dbReference type="Gene3D" id="3.40.50.150">
    <property type="entry name" value="Vaccinia Virus protein VP39"/>
    <property type="match status" value="1"/>
</dbReference>
<dbReference type="GO" id="GO:0001510">
    <property type="term" value="P:RNA methylation"/>
    <property type="evidence" value="ECO:0007669"/>
    <property type="project" value="InterPro"/>
</dbReference>
<evidence type="ECO:0000256" key="6">
    <source>
        <dbReference type="ARBA" id="ARBA00022691"/>
    </source>
</evidence>
<dbReference type="EC" id="2.1.1.386" evidence="11"/>
<dbReference type="InterPro" id="IPR026610">
    <property type="entry name" value="Hen1"/>
</dbReference>
<keyword evidence="5" id="KW-0808">Transferase</keyword>
<keyword evidence="7" id="KW-0479">Metal-binding</keyword>
<dbReference type="GO" id="GO:0046872">
    <property type="term" value="F:metal ion binding"/>
    <property type="evidence" value="ECO:0007669"/>
    <property type="project" value="UniProtKB-KW"/>
</dbReference>
<dbReference type="GO" id="GO:0005737">
    <property type="term" value="C:cytoplasm"/>
    <property type="evidence" value="ECO:0007669"/>
    <property type="project" value="TreeGrafter"/>
</dbReference>
<dbReference type="GO" id="GO:0090486">
    <property type="term" value="F:small RNA 2'-O-methyltransferase activity"/>
    <property type="evidence" value="ECO:0007669"/>
    <property type="project" value="UniProtKB-EC"/>
</dbReference>
<dbReference type="PANTHER" id="PTHR21404">
    <property type="entry name" value="HEN1"/>
    <property type="match status" value="1"/>
</dbReference>
<comment type="catalytic activity">
    <reaction evidence="12">
        <text>small RNA 3'-end nucleotide + S-adenosyl-L-methionine = small RNA 3'-end 2'-O-methylnucleotide + S-adenosyl-L-homocysteine + H(+)</text>
        <dbReference type="Rhea" id="RHEA:37887"/>
        <dbReference type="Rhea" id="RHEA-COMP:10415"/>
        <dbReference type="Rhea" id="RHEA-COMP:10416"/>
        <dbReference type="ChEBI" id="CHEBI:15378"/>
        <dbReference type="ChEBI" id="CHEBI:57856"/>
        <dbReference type="ChEBI" id="CHEBI:59789"/>
        <dbReference type="ChEBI" id="CHEBI:74896"/>
        <dbReference type="ChEBI" id="CHEBI:74898"/>
        <dbReference type="EC" id="2.1.1.386"/>
    </reaction>
</comment>
<evidence type="ECO:0000256" key="1">
    <source>
        <dbReference type="ARBA" id="ARBA00001946"/>
    </source>
</evidence>
<evidence type="ECO:0000256" key="11">
    <source>
        <dbReference type="ARBA" id="ARBA00035025"/>
    </source>
</evidence>
<dbReference type="PANTHER" id="PTHR21404:SF3">
    <property type="entry name" value="SMALL RNA 2'-O-METHYLTRANSFERASE"/>
    <property type="match status" value="1"/>
</dbReference>
<evidence type="ECO:0000256" key="4">
    <source>
        <dbReference type="ARBA" id="ARBA00022603"/>
    </source>
</evidence>
<reference evidence="13 14" key="1">
    <citation type="submission" date="2024-02" db="EMBL/GenBank/DDBJ databases">
        <title>High-quality chromosome-scale genome assembly of Pensacola bahiagrass (Paspalum notatum Flugge var. saurae).</title>
        <authorList>
            <person name="Vega J.M."/>
            <person name="Podio M."/>
            <person name="Orjuela J."/>
            <person name="Siena L.A."/>
            <person name="Pessino S.C."/>
            <person name="Combes M.C."/>
            <person name="Mariac C."/>
            <person name="Albertini E."/>
            <person name="Pupilli F."/>
            <person name="Ortiz J.P.A."/>
            <person name="Leblanc O."/>
        </authorList>
    </citation>
    <scope>NUCLEOTIDE SEQUENCE [LARGE SCALE GENOMIC DNA]</scope>
    <source>
        <strain evidence="13">R1</strain>
        <tissue evidence="13">Leaf</tissue>
    </source>
</reference>
<dbReference type="GO" id="GO:0005634">
    <property type="term" value="C:nucleus"/>
    <property type="evidence" value="ECO:0007669"/>
    <property type="project" value="TreeGrafter"/>
</dbReference>
<keyword evidence="4" id="KW-0489">Methyltransferase</keyword>
<keyword evidence="14" id="KW-1185">Reference proteome</keyword>
<proteinExistence type="inferred from homology"/>
<keyword evidence="9" id="KW-0694">RNA-binding</keyword>
<gene>
    <name evidence="13" type="ORF">U9M48_001543</name>
</gene>
<dbReference type="GO" id="GO:0030422">
    <property type="term" value="P:siRNA processing"/>
    <property type="evidence" value="ECO:0007669"/>
    <property type="project" value="TreeGrafter"/>
</dbReference>
<dbReference type="Proteomes" id="UP001341281">
    <property type="component" value="Chromosome 01"/>
</dbReference>
<feature type="non-terminal residue" evidence="13">
    <location>
        <position position="384"/>
    </location>
</feature>
<keyword evidence="10" id="KW-0943">RNA-mediated gene silencing</keyword>
<evidence type="ECO:0000313" key="14">
    <source>
        <dbReference type="Proteomes" id="UP001341281"/>
    </source>
</evidence>
<evidence type="ECO:0000256" key="5">
    <source>
        <dbReference type="ARBA" id="ARBA00022679"/>
    </source>
</evidence>
<evidence type="ECO:0000256" key="2">
    <source>
        <dbReference type="ARBA" id="ARBA00009026"/>
    </source>
</evidence>
<organism evidence="13 14">
    <name type="scientific">Paspalum notatum var. saurae</name>
    <dbReference type="NCBI Taxonomy" id="547442"/>
    <lineage>
        <taxon>Eukaryota</taxon>
        <taxon>Viridiplantae</taxon>
        <taxon>Streptophyta</taxon>
        <taxon>Embryophyta</taxon>
        <taxon>Tracheophyta</taxon>
        <taxon>Spermatophyta</taxon>
        <taxon>Magnoliopsida</taxon>
        <taxon>Liliopsida</taxon>
        <taxon>Poales</taxon>
        <taxon>Poaceae</taxon>
        <taxon>PACMAD clade</taxon>
        <taxon>Panicoideae</taxon>
        <taxon>Andropogonodae</taxon>
        <taxon>Paspaleae</taxon>
        <taxon>Paspalinae</taxon>
        <taxon>Paspalum</taxon>
    </lineage>
</organism>
<evidence type="ECO:0000256" key="8">
    <source>
        <dbReference type="ARBA" id="ARBA00022842"/>
    </source>
</evidence>
<dbReference type="GO" id="GO:0003723">
    <property type="term" value="F:RNA binding"/>
    <property type="evidence" value="ECO:0007669"/>
    <property type="project" value="UniProtKB-KW"/>
</dbReference>
<comment type="similarity">
    <text evidence="2">Belongs to the methyltransferase superfamily. HEN1 family.</text>
</comment>
<keyword evidence="6" id="KW-0949">S-adenosyl-L-methionine</keyword>
<evidence type="ECO:0000313" key="13">
    <source>
        <dbReference type="EMBL" id="WVZ50271.1"/>
    </source>
</evidence>